<dbReference type="STRING" id="582419.TES1_0018"/>
<evidence type="ECO:0008006" key="3">
    <source>
        <dbReference type="Google" id="ProtNLM"/>
    </source>
</evidence>
<dbReference type="AlphaFoldDB" id="W0I3X7"/>
<evidence type="ECO:0000313" key="2">
    <source>
        <dbReference type="Proteomes" id="UP000019027"/>
    </source>
</evidence>
<dbReference type="KEGG" id="ths:TES1_0018"/>
<reference evidence="1 2" key="1">
    <citation type="journal article" date="2014" name="Int. J. Syst. Evol. Microbiol.">
        <title>Thermococcus paralvinellae sp. nov. and Thermococcus cleftensis sp. nov. of hyperthermophilic heterotrophs from deep-sea hydrothermal vents.</title>
        <authorList>
            <person name="Hensley S.A."/>
            <person name="Jung J.H."/>
            <person name="Park C.S."/>
            <person name="Holden J.F."/>
        </authorList>
    </citation>
    <scope>NUCLEOTIDE SEQUENCE [LARGE SCALE GENOMIC DNA]</scope>
    <source>
        <strain evidence="1 2">ES1</strain>
    </source>
</reference>
<dbReference type="HOGENOM" id="CLU_091235_0_0_2"/>
<organism evidence="1 2">
    <name type="scientific">Thermococcus paralvinellae</name>
    <dbReference type="NCBI Taxonomy" id="582419"/>
    <lineage>
        <taxon>Archaea</taxon>
        <taxon>Methanobacteriati</taxon>
        <taxon>Methanobacteriota</taxon>
        <taxon>Thermococci</taxon>
        <taxon>Thermococcales</taxon>
        <taxon>Thermococcaceae</taxon>
        <taxon>Thermococcus</taxon>
    </lineage>
</organism>
<dbReference type="EMBL" id="CP006965">
    <property type="protein sequence ID" value="AHF79417.1"/>
    <property type="molecule type" value="Genomic_DNA"/>
</dbReference>
<proteinExistence type="predicted"/>
<accession>W0I3X7</accession>
<keyword evidence="2" id="KW-1185">Reference proteome</keyword>
<gene>
    <name evidence="1" type="ORF">TES1_0018</name>
</gene>
<dbReference type="InterPro" id="IPR027417">
    <property type="entry name" value="P-loop_NTPase"/>
</dbReference>
<protein>
    <recommendedName>
        <fullName evidence="3">KaiC-like domain-containing protein</fullName>
    </recommendedName>
</protein>
<dbReference type="Proteomes" id="UP000019027">
    <property type="component" value="Chromosome"/>
</dbReference>
<evidence type="ECO:0000313" key="1">
    <source>
        <dbReference type="EMBL" id="AHF79417.1"/>
    </source>
</evidence>
<sequence>MGGKVPVKYELNNLLDIVGHNENLSIIERDSRSLGYALGLNMLKILIERGEFVWLVLFEPLSVFRTNLKTVGLHLEELLQRGNFYIFDIYGSVAKIKRNLPHIYQVRGDITGIGFVVKYMEVASSALLETLRNLGVEEIKRVWTLGFLDSSIGRFFDNPVEIYKRMWLLKYSPRIRPPIKDIRSIIIYNSAEFPRLESFIYDISDYVLESFVVGEDELKHLIVVSKSKKPELDNLVLEYLFGGGENID</sequence>
<name>W0I3X7_9EURY</name>
<dbReference type="Gene3D" id="3.40.50.300">
    <property type="entry name" value="P-loop containing nucleotide triphosphate hydrolases"/>
    <property type="match status" value="1"/>
</dbReference>